<dbReference type="Proteomes" id="UP000016930">
    <property type="component" value="Unassembled WGS sequence"/>
</dbReference>
<feature type="domain" description="YCII-related" evidence="1">
    <location>
        <begin position="16"/>
        <end position="100"/>
    </location>
</feature>
<gene>
    <name evidence="2" type="ORF">CERSUDRAFT_150776</name>
</gene>
<dbReference type="Pfam" id="PF03795">
    <property type="entry name" value="YCII"/>
    <property type="match status" value="1"/>
</dbReference>
<reference evidence="2 3" key="1">
    <citation type="journal article" date="2012" name="Proc. Natl. Acad. Sci. U.S.A.">
        <title>Comparative genomics of Ceriporiopsis subvermispora and Phanerochaete chrysosporium provide insight into selective ligninolysis.</title>
        <authorList>
            <person name="Fernandez-Fueyo E."/>
            <person name="Ruiz-Duenas F.J."/>
            <person name="Ferreira P."/>
            <person name="Floudas D."/>
            <person name="Hibbett D.S."/>
            <person name="Canessa P."/>
            <person name="Larrondo L.F."/>
            <person name="James T.Y."/>
            <person name="Seelenfreund D."/>
            <person name="Lobos S."/>
            <person name="Polanco R."/>
            <person name="Tello M."/>
            <person name="Honda Y."/>
            <person name="Watanabe T."/>
            <person name="Watanabe T."/>
            <person name="Ryu J.S."/>
            <person name="Kubicek C.P."/>
            <person name="Schmoll M."/>
            <person name="Gaskell J."/>
            <person name="Hammel K.E."/>
            <person name="St John F.J."/>
            <person name="Vanden Wymelenberg A."/>
            <person name="Sabat G."/>
            <person name="Splinter BonDurant S."/>
            <person name="Syed K."/>
            <person name="Yadav J.S."/>
            <person name="Doddapaneni H."/>
            <person name="Subramanian V."/>
            <person name="Lavin J.L."/>
            <person name="Oguiza J.A."/>
            <person name="Perez G."/>
            <person name="Pisabarro A.G."/>
            <person name="Ramirez L."/>
            <person name="Santoyo F."/>
            <person name="Master E."/>
            <person name="Coutinho P.M."/>
            <person name="Henrissat B."/>
            <person name="Lombard V."/>
            <person name="Magnuson J.K."/>
            <person name="Kuees U."/>
            <person name="Hori C."/>
            <person name="Igarashi K."/>
            <person name="Samejima M."/>
            <person name="Held B.W."/>
            <person name="Barry K.W."/>
            <person name="LaButti K.M."/>
            <person name="Lapidus A."/>
            <person name="Lindquist E.A."/>
            <person name="Lucas S.M."/>
            <person name="Riley R."/>
            <person name="Salamov A.A."/>
            <person name="Hoffmeister D."/>
            <person name="Schwenk D."/>
            <person name="Hadar Y."/>
            <person name="Yarden O."/>
            <person name="de Vries R.P."/>
            <person name="Wiebenga A."/>
            <person name="Stenlid J."/>
            <person name="Eastwood D."/>
            <person name="Grigoriev I.V."/>
            <person name="Berka R.M."/>
            <person name="Blanchette R.A."/>
            <person name="Kersten P."/>
            <person name="Martinez A.T."/>
            <person name="Vicuna R."/>
            <person name="Cullen D."/>
        </authorList>
    </citation>
    <scope>NUCLEOTIDE SEQUENCE [LARGE SCALE GENOMIC DNA]</scope>
    <source>
        <strain evidence="2 3">B</strain>
    </source>
</reference>
<dbReference type="HOGENOM" id="CLU_110355_2_1_1"/>
<sequence>MATNKPALHKFIVYALDRADPDTLYHRESLREAHMQAVGDYIKNGVFKAGGAILSDDSITSPDAERKIIGSLIIIEAESLQAVKDILSKDPYCVSGKWDSEKVAIHPFYCAIGLQ</sequence>
<dbReference type="EMBL" id="KB445793">
    <property type="protein sequence ID" value="EMD39956.1"/>
    <property type="molecule type" value="Genomic_DNA"/>
</dbReference>
<dbReference type="Gene3D" id="3.30.70.1060">
    <property type="entry name" value="Dimeric alpha+beta barrel"/>
    <property type="match status" value="1"/>
</dbReference>
<dbReference type="PANTHER" id="PTHR33606">
    <property type="entry name" value="PROTEIN YCII"/>
    <property type="match status" value="1"/>
</dbReference>
<name>M2RM97_CERS8</name>
<dbReference type="OrthoDB" id="5519740at2759"/>
<protein>
    <recommendedName>
        <fullName evidence="1">YCII-related domain-containing protein</fullName>
    </recommendedName>
</protein>
<dbReference type="PANTHER" id="PTHR33606:SF3">
    <property type="entry name" value="PROTEIN YCII"/>
    <property type="match status" value="1"/>
</dbReference>
<dbReference type="AlphaFoldDB" id="M2RM97"/>
<keyword evidence="3" id="KW-1185">Reference proteome</keyword>
<evidence type="ECO:0000313" key="3">
    <source>
        <dbReference type="Proteomes" id="UP000016930"/>
    </source>
</evidence>
<organism evidence="2 3">
    <name type="scientific">Ceriporiopsis subvermispora (strain B)</name>
    <name type="common">White-rot fungus</name>
    <name type="synonym">Gelatoporia subvermispora</name>
    <dbReference type="NCBI Taxonomy" id="914234"/>
    <lineage>
        <taxon>Eukaryota</taxon>
        <taxon>Fungi</taxon>
        <taxon>Dikarya</taxon>
        <taxon>Basidiomycota</taxon>
        <taxon>Agaricomycotina</taxon>
        <taxon>Agaricomycetes</taxon>
        <taxon>Polyporales</taxon>
        <taxon>Gelatoporiaceae</taxon>
        <taxon>Gelatoporia</taxon>
    </lineage>
</organism>
<dbReference type="InterPro" id="IPR005545">
    <property type="entry name" value="YCII"/>
</dbReference>
<dbReference type="InterPro" id="IPR051807">
    <property type="entry name" value="Sec-metab_biosynth-assoc"/>
</dbReference>
<proteinExistence type="predicted"/>
<accession>M2RM97</accession>
<evidence type="ECO:0000259" key="1">
    <source>
        <dbReference type="Pfam" id="PF03795"/>
    </source>
</evidence>
<dbReference type="InterPro" id="IPR011008">
    <property type="entry name" value="Dimeric_a/b-barrel"/>
</dbReference>
<evidence type="ECO:0000313" key="2">
    <source>
        <dbReference type="EMBL" id="EMD39956.1"/>
    </source>
</evidence>
<dbReference type="SUPFAM" id="SSF54909">
    <property type="entry name" value="Dimeric alpha+beta barrel"/>
    <property type="match status" value="1"/>
</dbReference>